<gene>
    <name evidence="1" type="ORF">RIF29_35498</name>
</gene>
<evidence type="ECO:0000313" key="2">
    <source>
        <dbReference type="Proteomes" id="UP001372338"/>
    </source>
</evidence>
<dbReference type="Proteomes" id="UP001372338">
    <property type="component" value="Unassembled WGS sequence"/>
</dbReference>
<sequence>MLALKDKDIYLSFYFYLVIFNPHGHSNRKLGHDAATCQPFSLVGFALRGVNLNFSACNSVKENNQE</sequence>
<keyword evidence="2" id="KW-1185">Reference proteome</keyword>
<dbReference type="AlphaFoldDB" id="A0AAN9EC95"/>
<accession>A0AAN9EC95</accession>
<organism evidence="1 2">
    <name type="scientific">Crotalaria pallida</name>
    <name type="common">Smooth rattlebox</name>
    <name type="synonym">Crotalaria striata</name>
    <dbReference type="NCBI Taxonomy" id="3830"/>
    <lineage>
        <taxon>Eukaryota</taxon>
        <taxon>Viridiplantae</taxon>
        <taxon>Streptophyta</taxon>
        <taxon>Embryophyta</taxon>
        <taxon>Tracheophyta</taxon>
        <taxon>Spermatophyta</taxon>
        <taxon>Magnoliopsida</taxon>
        <taxon>eudicotyledons</taxon>
        <taxon>Gunneridae</taxon>
        <taxon>Pentapetalae</taxon>
        <taxon>rosids</taxon>
        <taxon>fabids</taxon>
        <taxon>Fabales</taxon>
        <taxon>Fabaceae</taxon>
        <taxon>Papilionoideae</taxon>
        <taxon>50 kb inversion clade</taxon>
        <taxon>genistoids sensu lato</taxon>
        <taxon>core genistoids</taxon>
        <taxon>Crotalarieae</taxon>
        <taxon>Crotalaria</taxon>
    </lineage>
</organism>
<evidence type="ECO:0000313" key="1">
    <source>
        <dbReference type="EMBL" id="KAK7251898.1"/>
    </source>
</evidence>
<protein>
    <submittedName>
        <fullName evidence="1">Uncharacterized protein</fullName>
    </submittedName>
</protein>
<dbReference type="EMBL" id="JAYWIO010000007">
    <property type="protein sequence ID" value="KAK7251898.1"/>
    <property type="molecule type" value="Genomic_DNA"/>
</dbReference>
<proteinExistence type="predicted"/>
<reference evidence="1 2" key="1">
    <citation type="submission" date="2024-01" db="EMBL/GenBank/DDBJ databases">
        <title>The genomes of 5 underutilized Papilionoideae crops provide insights into root nodulation and disease resistanc.</title>
        <authorList>
            <person name="Yuan L."/>
        </authorList>
    </citation>
    <scope>NUCLEOTIDE SEQUENCE [LARGE SCALE GENOMIC DNA]</scope>
    <source>
        <strain evidence="1">ZHUSHIDOU_FW_LH</strain>
        <tissue evidence="1">Leaf</tissue>
    </source>
</reference>
<name>A0AAN9EC95_CROPI</name>
<comment type="caution">
    <text evidence="1">The sequence shown here is derived from an EMBL/GenBank/DDBJ whole genome shotgun (WGS) entry which is preliminary data.</text>
</comment>